<evidence type="ECO:0000313" key="2">
    <source>
        <dbReference type="EMBL" id="KAL3403952.1"/>
    </source>
</evidence>
<feature type="chain" id="PRO_5044821813" description="Protein TsetseEP domain-containing protein" evidence="1">
    <location>
        <begin position="24"/>
        <end position="295"/>
    </location>
</feature>
<dbReference type="Proteomes" id="UP001627154">
    <property type="component" value="Unassembled WGS sequence"/>
</dbReference>
<sequence>MKSSIFLLFVGLLFVVQVQNAQGFFFNPIESTKSTIDSIDKLLRDRVNNILNRAKVAAETIDKKIDAAKNNVVNKYTTMTLKLDEVVLEAAAKNCKSQKYDELSKKILFNKQQLETCVKKYREQNKDIIDTPTLEAQKVIDFLDTNTARAKQCVDEVASNFFAGPRAAACLVSAKAEADAKVLSLEPLFNGKLRTLESFAKQFKTRQLDSCDIEKTYDNDFNDSLSVIIEMKSCILKAKTSVSNQTTIKADTVTTQMPNVGNVTTKAPVAIETTTVPVTETTLVSNIPSTLPVST</sequence>
<proteinExistence type="predicted"/>
<keyword evidence="3" id="KW-1185">Reference proteome</keyword>
<reference evidence="2 3" key="1">
    <citation type="journal article" date="2024" name="bioRxiv">
        <title>A reference genome for Trichogramma kaykai: A tiny desert-dwelling parasitoid wasp with competing sex-ratio distorters.</title>
        <authorList>
            <person name="Culotta J."/>
            <person name="Lindsey A.R."/>
        </authorList>
    </citation>
    <scope>NUCLEOTIDE SEQUENCE [LARGE SCALE GENOMIC DNA]</scope>
    <source>
        <strain evidence="2 3">KSX58</strain>
    </source>
</reference>
<evidence type="ECO:0000313" key="3">
    <source>
        <dbReference type="Proteomes" id="UP001627154"/>
    </source>
</evidence>
<evidence type="ECO:0008006" key="4">
    <source>
        <dbReference type="Google" id="ProtNLM"/>
    </source>
</evidence>
<dbReference type="EMBL" id="JBJJXI010000027">
    <property type="protein sequence ID" value="KAL3403952.1"/>
    <property type="molecule type" value="Genomic_DNA"/>
</dbReference>
<keyword evidence="1" id="KW-0732">Signal</keyword>
<protein>
    <recommendedName>
        <fullName evidence="4">Protein TsetseEP domain-containing protein</fullName>
    </recommendedName>
</protein>
<dbReference type="AlphaFoldDB" id="A0ABD2XFE0"/>
<feature type="signal peptide" evidence="1">
    <location>
        <begin position="1"/>
        <end position="23"/>
    </location>
</feature>
<comment type="caution">
    <text evidence="2">The sequence shown here is derived from an EMBL/GenBank/DDBJ whole genome shotgun (WGS) entry which is preliminary data.</text>
</comment>
<name>A0ABD2XFE0_9HYME</name>
<gene>
    <name evidence="2" type="ORF">TKK_003352</name>
</gene>
<accession>A0ABD2XFE0</accession>
<evidence type="ECO:0000256" key="1">
    <source>
        <dbReference type="SAM" id="SignalP"/>
    </source>
</evidence>
<organism evidence="2 3">
    <name type="scientific">Trichogramma kaykai</name>
    <dbReference type="NCBI Taxonomy" id="54128"/>
    <lineage>
        <taxon>Eukaryota</taxon>
        <taxon>Metazoa</taxon>
        <taxon>Ecdysozoa</taxon>
        <taxon>Arthropoda</taxon>
        <taxon>Hexapoda</taxon>
        <taxon>Insecta</taxon>
        <taxon>Pterygota</taxon>
        <taxon>Neoptera</taxon>
        <taxon>Endopterygota</taxon>
        <taxon>Hymenoptera</taxon>
        <taxon>Apocrita</taxon>
        <taxon>Proctotrupomorpha</taxon>
        <taxon>Chalcidoidea</taxon>
        <taxon>Trichogrammatidae</taxon>
        <taxon>Trichogramma</taxon>
    </lineage>
</organism>